<evidence type="ECO:0000313" key="2">
    <source>
        <dbReference type="EMBL" id="GGG65397.1"/>
    </source>
</evidence>
<evidence type="ECO:0000256" key="1">
    <source>
        <dbReference type="SAM" id="Phobius"/>
    </source>
</evidence>
<sequence>MNREELASLFESMTPDEQQKDRMKAHILNGEQPVVQVKPLRRRRIRWAASAICVVLVAVIVFLSIPFREESTAYAINVRIGSDGPVFKLLDNQNGANENATTISNIDSRPGLEFYIDGKDIAKIEVSTKNEYIYAEDWTKTQHEKYWNIEYYQKFDEKRQVSEADFSLLYDKKMTLTFDDDFKDYGDIWYRWTAWNMHKWAVQDNYSHFLGAGKKEPADLSTSEKTELAAGNDGIGHIQLEGYPEKLREDEITIIITDRQGNQTKKVIKVKVSNNEKRQTVVTASLGSK</sequence>
<accession>A0A917H2E4</accession>
<gene>
    <name evidence="2" type="ORF">GCM10010918_19510</name>
</gene>
<keyword evidence="1" id="KW-0472">Membrane</keyword>
<evidence type="ECO:0000313" key="3">
    <source>
        <dbReference type="Proteomes" id="UP000600247"/>
    </source>
</evidence>
<dbReference type="AlphaFoldDB" id="A0A917H2E4"/>
<dbReference type="Proteomes" id="UP000600247">
    <property type="component" value="Unassembled WGS sequence"/>
</dbReference>
<proteinExistence type="predicted"/>
<protein>
    <submittedName>
        <fullName evidence="2">Uncharacterized protein</fullName>
    </submittedName>
</protein>
<feature type="transmembrane region" description="Helical" evidence="1">
    <location>
        <begin position="47"/>
        <end position="67"/>
    </location>
</feature>
<keyword evidence="1" id="KW-0812">Transmembrane</keyword>
<keyword evidence="3" id="KW-1185">Reference proteome</keyword>
<organism evidence="2 3">
    <name type="scientific">Paenibacillus radicis</name>
    <name type="common">ex Gao et al. 2016</name>
    <dbReference type="NCBI Taxonomy" id="1737354"/>
    <lineage>
        <taxon>Bacteria</taxon>
        <taxon>Bacillati</taxon>
        <taxon>Bacillota</taxon>
        <taxon>Bacilli</taxon>
        <taxon>Bacillales</taxon>
        <taxon>Paenibacillaceae</taxon>
        <taxon>Paenibacillus</taxon>
    </lineage>
</organism>
<dbReference type="RefSeq" id="WP_188888763.1">
    <property type="nucleotide sequence ID" value="NZ_BMHY01000003.1"/>
</dbReference>
<reference evidence="2 3" key="1">
    <citation type="journal article" date="2014" name="Int. J. Syst. Evol. Microbiol.">
        <title>Complete genome sequence of Corynebacterium casei LMG S-19264T (=DSM 44701T), isolated from a smear-ripened cheese.</title>
        <authorList>
            <consortium name="US DOE Joint Genome Institute (JGI-PGF)"/>
            <person name="Walter F."/>
            <person name="Albersmeier A."/>
            <person name="Kalinowski J."/>
            <person name="Ruckert C."/>
        </authorList>
    </citation>
    <scope>NUCLEOTIDE SEQUENCE [LARGE SCALE GENOMIC DNA]</scope>
    <source>
        <strain evidence="2 3">CGMCC 1.15286</strain>
    </source>
</reference>
<comment type="caution">
    <text evidence="2">The sequence shown here is derived from an EMBL/GenBank/DDBJ whole genome shotgun (WGS) entry which is preliminary data.</text>
</comment>
<name>A0A917H2E4_9BACL</name>
<keyword evidence="1" id="KW-1133">Transmembrane helix</keyword>
<dbReference type="EMBL" id="BMHY01000003">
    <property type="protein sequence ID" value="GGG65397.1"/>
    <property type="molecule type" value="Genomic_DNA"/>
</dbReference>